<proteinExistence type="predicted"/>
<organism evidence="1 2">
    <name type="scientific">Cristinia sonorae</name>
    <dbReference type="NCBI Taxonomy" id="1940300"/>
    <lineage>
        <taxon>Eukaryota</taxon>
        <taxon>Fungi</taxon>
        <taxon>Dikarya</taxon>
        <taxon>Basidiomycota</taxon>
        <taxon>Agaricomycotina</taxon>
        <taxon>Agaricomycetes</taxon>
        <taxon>Agaricomycetidae</taxon>
        <taxon>Agaricales</taxon>
        <taxon>Pleurotineae</taxon>
        <taxon>Stephanosporaceae</taxon>
        <taxon>Cristinia</taxon>
    </lineage>
</organism>
<gene>
    <name evidence="1" type="ORF">BXZ70DRAFT_1006645</name>
</gene>
<comment type="caution">
    <text evidence="1">The sequence shown here is derived from an EMBL/GenBank/DDBJ whole genome shotgun (WGS) entry which is preliminary data.</text>
</comment>
<accession>A0A8K0UUE5</accession>
<reference evidence="1" key="1">
    <citation type="journal article" date="2021" name="New Phytol.">
        <title>Evolutionary innovations through gain and loss of genes in the ectomycorrhizal Boletales.</title>
        <authorList>
            <person name="Wu G."/>
            <person name="Miyauchi S."/>
            <person name="Morin E."/>
            <person name="Kuo A."/>
            <person name="Drula E."/>
            <person name="Varga T."/>
            <person name="Kohler A."/>
            <person name="Feng B."/>
            <person name="Cao Y."/>
            <person name="Lipzen A."/>
            <person name="Daum C."/>
            <person name="Hundley H."/>
            <person name="Pangilinan J."/>
            <person name="Johnson J."/>
            <person name="Barry K."/>
            <person name="LaButti K."/>
            <person name="Ng V."/>
            <person name="Ahrendt S."/>
            <person name="Min B."/>
            <person name="Choi I.G."/>
            <person name="Park H."/>
            <person name="Plett J.M."/>
            <person name="Magnuson J."/>
            <person name="Spatafora J.W."/>
            <person name="Nagy L.G."/>
            <person name="Henrissat B."/>
            <person name="Grigoriev I.V."/>
            <person name="Yang Z.L."/>
            <person name="Xu J."/>
            <person name="Martin F.M."/>
        </authorList>
    </citation>
    <scope>NUCLEOTIDE SEQUENCE</scope>
    <source>
        <strain evidence="1">KKN 215</strain>
    </source>
</reference>
<sequence length="342" mass="38443">MAKFKKRVIKRLYTPSFPSWPRRVWREDGNVVLQADTTAFRVDAGVLIHQSPIFADLLSETVLKSQQTYQSCPIVVLSDSSYDLEHFLKAVFDPRYVTTDDDSDLEVAVLTAILHLSTKYVIPHLRRQAIRSLRTNYFPSSLALWDALNLPNPPRRHTITEVVNIANCASETRVPVILVPALTICSALGIDQIIDGVENASPDDTDQAQLTPHLQRLLLQARPQLQHLALSKTLGWLYGHGHPCAQKCAAAKSRAARSLLDGTRPKQSVWFPLSIFDVSEIVDEDMCQLCVDDFNTSILPRRQEAWDQLPSIFGYESWEALTRMADSDELGSDISKPNPSRI</sequence>
<dbReference type="Gene3D" id="3.30.710.10">
    <property type="entry name" value="Potassium Channel Kv1.1, Chain A"/>
    <property type="match status" value="1"/>
</dbReference>
<protein>
    <recommendedName>
        <fullName evidence="3">BTB domain-containing protein</fullName>
    </recommendedName>
</protein>
<dbReference type="AlphaFoldDB" id="A0A8K0UUE5"/>
<name>A0A8K0UUE5_9AGAR</name>
<evidence type="ECO:0000313" key="1">
    <source>
        <dbReference type="EMBL" id="KAH8102745.1"/>
    </source>
</evidence>
<dbReference type="EMBL" id="JAEVFJ010000009">
    <property type="protein sequence ID" value="KAH8102745.1"/>
    <property type="molecule type" value="Genomic_DNA"/>
</dbReference>
<dbReference type="InterPro" id="IPR011333">
    <property type="entry name" value="SKP1/BTB/POZ_sf"/>
</dbReference>
<dbReference type="OrthoDB" id="3217871at2759"/>
<dbReference type="Proteomes" id="UP000813824">
    <property type="component" value="Unassembled WGS sequence"/>
</dbReference>
<evidence type="ECO:0008006" key="3">
    <source>
        <dbReference type="Google" id="ProtNLM"/>
    </source>
</evidence>
<keyword evidence="2" id="KW-1185">Reference proteome</keyword>
<evidence type="ECO:0000313" key="2">
    <source>
        <dbReference type="Proteomes" id="UP000813824"/>
    </source>
</evidence>